<sequence length="132" mass="14986">MGKILLHSWKKFLFAAVNLEVPGLNPSSHESESVMTAASYSFKAFRVDLSVVDFLSEAIWLLTLFALVEVALSAILARPWMLALLLPRSAKSILSHKSLNWVWAHVWENKSALVAGIWLRQRETRRTGRDLR</sequence>
<keyword evidence="1" id="KW-0812">Transmembrane</keyword>
<organism evidence="2 3">
    <name type="scientific">Ficus carica</name>
    <name type="common">Common fig</name>
    <dbReference type="NCBI Taxonomy" id="3494"/>
    <lineage>
        <taxon>Eukaryota</taxon>
        <taxon>Viridiplantae</taxon>
        <taxon>Streptophyta</taxon>
        <taxon>Embryophyta</taxon>
        <taxon>Tracheophyta</taxon>
        <taxon>Spermatophyta</taxon>
        <taxon>Magnoliopsida</taxon>
        <taxon>eudicotyledons</taxon>
        <taxon>Gunneridae</taxon>
        <taxon>Pentapetalae</taxon>
        <taxon>rosids</taxon>
        <taxon>fabids</taxon>
        <taxon>Rosales</taxon>
        <taxon>Moraceae</taxon>
        <taxon>Ficeae</taxon>
        <taxon>Ficus</taxon>
    </lineage>
</organism>
<keyword evidence="1" id="KW-1133">Transmembrane helix</keyword>
<dbReference type="EMBL" id="BTGU01000017">
    <property type="protein sequence ID" value="GMN43956.1"/>
    <property type="molecule type" value="Genomic_DNA"/>
</dbReference>
<accession>A0AA88APG4</accession>
<evidence type="ECO:0000313" key="2">
    <source>
        <dbReference type="EMBL" id="GMN43956.1"/>
    </source>
</evidence>
<feature type="transmembrane region" description="Helical" evidence="1">
    <location>
        <begin position="58"/>
        <end position="86"/>
    </location>
</feature>
<keyword evidence="1" id="KW-0472">Membrane</keyword>
<protein>
    <submittedName>
        <fullName evidence="2">Uncharacterized protein</fullName>
    </submittedName>
</protein>
<evidence type="ECO:0000313" key="3">
    <source>
        <dbReference type="Proteomes" id="UP001187192"/>
    </source>
</evidence>
<dbReference type="Proteomes" id="UP001187192">
    <property type="component" value="Unassembled WGS sequence"/>
</dbReference>
<comment type="caution">
    <text evidence="2">The sequence shown here is derived from an EMBL/GenBank/DDBJ whole genome shotgun (WGS) entry which is preliminary data.</text>
</comment>
<evidence type="ECO:0000256" key="1">
    <source>
        <dbReference type="SAM" id="Phobius"/>
    </source>
</evidence>
<gene>
    <name evidence="2" type="ORF">TIFTF001_013160</name>
</gene>
<reference evidence="2" key="1">
    <citation type="submission" date="2023-07" db="EMBL/GenBank/DDBJ databases">
        <title>draft genome sequence of fig (Ficus carica).</title>
        <authorList>
            <person name="Takahashi T."/>
            <person name="Nishimura K."/>
        </authorList>
    </citation>
    <scope>NUCLEOTIDE SEQUENCE</scope>
</reference>
<keyword evidence="3" id="KW-1185">Reference proteome</keyword>
<dbReference type="AlphaFoldDB" id="A0AA88APG4"/>
<proteinExistence type="predicted"/>
<name>A0AA88APG4_FICCA</name>